<dbReference type="GO" id="GO:0015276">
    <property type="term" value="F:ligand-gated monoatomic ion channel activity"/>
    <property type="evidence" value="ECO:0007669"/>
    <property type="project" value="InterPro"/>
</dbReference>
<keyword evidence="7" id="KW-0675">Receptor</keyword>
<accession>A0A1S4ELR2</accession>
<evidence type="ECO:0000256" key="1">
    <source>
        <dbReference type="ARBA" id="ARBA00004651"/>
    </source>
</evidence>
<dbReference type="InterPro" id="IPR013057">
    <property type="entry name" value="AA_transpt_TM"/>
</dbReference>
<evidence type="ECO:0000256" key="6">
    <source>
        <dbReference type="ARBA" id="ARBA00023136"/>
    </source>
</evidence>
<evidence type="ECO:0000256" key="2">
    <source>
        <dbReference type="ARBA" id="ARBA00008685"/>
    </source>
</evidence>
<feature type="transmembrane region" description="Helical" evidence="9">
    <location>
        <begin position="195"/>
        <end position="215"/>
    </location>
</feature>
<dbReference type="PaxDb" id="121845-A0A1S4ELR2"/>
<feature type="transmembrane region" description="Helical" evidence="9">
    <location>
        <begin position="125"/>
        <end position="145"/>
    </location>
</feature>
<gene>
    <name evidence="13" type="primary">LOC103517890</name>
</gene>
<evidence type="ECO:0000256" key="7">
    <source>
        <dbReference type="ARBA" id="ARBA00023170"/>
    </source>
</evidence>
<dbReference type="InterPro" id="IPR052192">
    <property type="entry name" value="Insect_Ionotropic_Sensory_Rcpt"/>
</dbReference>
<dbReference type="Pfam" id="PF01490">
    <property type="entry name" value="Aa_trans"/>
    <property type="match status" value="1"/>
</dbReference>
<dbReference type="STRING" id="121845.A0A1S4ELR2"/>
<dbReference type="AlphaFoldDB" id="A0A1S4ELR2"/>
<proteinExistence type="inferred from homology"/>
<evidence type="ECO:0000313" key="13">
    <source>
        <dbReference type="RefSeq" id="XP_017303105.2"/>
    </source>
</evidence>
<dbReference type="PANTHER" id="PTHR42643:SF35">
    <property type="entry name" value="IONOTROPIC RECEPTOR 68A, ISOFORM A"/>
    <property type="match status" value="1"/>
</dbReference>
<dbReference type="RefSeq" id="XP_017303105.2">
    <property type="nucleotide sequence ID" value="XM_017447616.2"/>
</dbReference>
<protein>
    <submittedName>
        <fullName evidence="13">Uncharacterized protein LOC103517890</fullName>
    </submittedName>
</protein>
<reference evidence="13" key="1">
    <citation type="submission" date="2025-08" db="UniProtKB">
        <authorList>
            <consortium name="RefSeq"/>
        </authorList>
    </citation>
    <scope>IDENTIFICATION</scope>
</reference>
<comment type="subcellular location">
    <subcellularLocation>
        <location evidence="1">Cell membrane</location>
        <topology evidence="1">Multi-pass membrane protein</topology>
    </subcellularLocation>
</comment>
<dbReference type="InterPro" id="IPR001320">
    <property type="entry name" value="Iontro_rcpt_C"/>
</dbReference>
<dbReference type="GO" id="GO:0005886">
    <property type="term" value="C:plasma membrane"/>
    <property type="evidence" value="ECO:0007669"/>
    <property type="project" value="UniProtKB-SubCell"/>
</dbReference>
<feature type="transmembrane region" description="Helical" evidence="9">
    <location>
        <begin position="166"/>
        <end position="183"/>
    </location>
</feature>
<name>A0A1S4ELR2_DIACI</name>
<evidence type="ECO:0000259" key="10">
    <source>
        <dbReference type="Pfam" id="PF00060"/>
    </source>
</evidence>
<feature type="transmembrane region" description="Helical" evidence="9">
    <location>
        <begin position="59"/>
        <end position="83"/>
    </location>
</feature>
<dbReference type="GO" id="GO:0050906">
    <property type="term" value="P:detection of stimulus involved in sensory perception"/>
    <property type="evidence" value="ECO:0007669"/>
    <property type="project" value="UniProtKB-ARBA"/>
</dbReference>
<keyword evidence="4 9" id="KW-0812">Transmembrane</keyword>
<feature type="transmembrane region" description="Helical" evidence="9">
    <location>
        <begin position="18"/>
        <end position="38"/>
    </location>
</feature>
<evidence type="ECO:0000256" key="5">
    <source>
        <dbReference type="ARBA" id="ARBA00022989"/>
    </source>
</evidence>
<keyword evidence="5 9" id="KW-1133">Transmembrane helix</keyword>
<evidence type="ECO:0000313" key="12">
    <source>
        <dbReference type="Proteomes" id="UP000079169"/>
    </source>
</evidence>
<comment type="similarity">
    <text evidence="2">Belongs to the glutamate-gated ion channel (TC 1.A.10.1) family.</text>
</comment>
<evidence type="ECO:0000256" key="9">
    <source>
        <dbReference type="SAM" id="Phobius"/>
    </source>
</evidence>
<keyword evidence="6 9" id="KW-0472">Membrane</keyword>
<evidence type="ECO:0000256" key="4">
    <source>
        <dbReference type="ARBA" id="ARBA00022692"/>
    </source>
</evidence>
<evidence type="ECO:0000256" key="8">
    <source>
        <dbReference type="ARBA" id="ARBA00023180"/>
    </source>
</evidence>
<sequence length="308" mass="35795">MVGIEIVLLSVSVPFLDLLISIVGGFCLPTVGITFPALMEICVFHNEQKLTCLVLMKNMFLVVFGIISCVLSTADIGFCALWYDQVKVKSFDMSVFWSAVCPKFLFPKPKKFQTNWRNLFEPFNWKIWTLLLSCILLQTQFLMWVSKQSLRLKIVKTRYYLHPMNSLLEVIRILFMAGCMSTKKMPHLGPIRHLISWWFVFSLIVATIYSSSYYSHLTSPEYTPKIEGIRQLLEQKIRWGSSFPPPHSWIFHSSDSIHQEYGRFYEVEHSVEQRIARLAEGNYAAYCTNLNNLFFMDVRVGMFLCQVC</sequence>
<dbReference type="Proteomes" id="UP000079169">
    <property type="component" value="Unplaced"/>
</dbReference>
<dbReference type="PANTHER" id="PTHR42643">
    <property type="entry name" value="IONOTROPIC RECEPTOR 20A-RELATED"/>
    <property type="match status" value="1"/>
</dbReference>
<feature type="domain" description="Ionotropic glutamate receptor C-terminal" evidence="10">
    <location>
        <begin position="125"/>
        <end position="236"/>
    </location>
</feature>
<dbReference type="GeneID" id="103517890"/>
<dbReference type="KEGG" id="dci:103517890"/>
<keyword evidence="8" id="KW-0325">Glycoprotein</keyword>
<organism evidence="12 13">
    <name type="scientific">Diaphorina citri</name>
    <name type="common">Asian citrus psyllid</name>
    <dbReference type="NCBI Taxonomy" id="121845"/>
    <lineage>
        <taxon>Eukaryota</taxon>
        <taxon>Metazoa</taxon>
        <taxon>Ecdysozoa</taxon>
        <taxon>Arthropoda</taxon>
        <taxon>Hexapoda</taxon>
        <taxon>Insecta</taxon>
        <taxon>Pterygota</taxon>
        <taxon>Neoptera</taxon>
        <taxon>Paraneoptera</taxon>
        <taxon>Hemiptera</taxon>
        <taxon>Sternorrhyncha</taxon>
        <taxon>Psylloidea</taxon>
        <taxon>Psyllidae</taxon>
        <taxon>Diaphorininae</taxon>
        <taxon>Diaphorina</taxon>
    </lineage>
</organism>
<dbReference type="Gene3D" id="1.10.287.70">
    <property type="match status" value="1"/>
</dbReference>
<keyword evidence="3" id="KW-1003">Cell membrane</keyword>
<evidence type="ECO:0000259" key="11">
    <source>
        <dbReference type="Pfam" id="PF01490"/>
    </source>
</evidence>
<keyword evidence="12" id="KW-1185">Reference proteome</keyword>
<feature type="domain" description="Amino acid transporter transmembrane" evidence="11">
    <location>
        <begin position="6"/>
        <end position="74"/>
    </location>
</feature>
<evidence type="ECO:0000256" key="3">
    <source>
        <dbReference type="ARBA" id="ARBA00022475"/>
    </source>
</evidence>
<dbReference type="Pfam" id="PF00060">
    <property type="entry name" value="Lig_chan"/>
    <property type="match status" value="1"/>
</dbReference>